<evidence type="ECO:0000313" key="4">
    <source>
        <dbReference type="Proteomes" id="UP000572051"/>
    </source>
</evidence>
<proteinExistence type="predicted"/>
<protein>
    <recommendedName>
        <fullName evidence="5">DUF3558 domain-containing protein</fullName>
    </recommendedName>
</protein>
<dbReference type="Proteomes" id="UP000572051">
    <property type="component" value="Unassembled WGS sequence"/>
</dbReference>
<gene>
    <name evidence="3" type="ORF">HNR10_003241</name>
</gene>
<keyword evidence="4" id="KW-1185">Reference proteome</keyword>
<name>A0A7Z0ENG6_9ACTN</name>
<reference evidence="3 4" key="1">
    <citation type="submission" date="2020-07" db="EMBL/GenBank/DDBJ databases">
        <title>Sequencing the genomes of 1000 actinobacteria strains.</title>
        <authorList>
            <person name="Klenk H.-P."/>
        </authorList>
    </citation>
    <scope>NUCLEOTIDE SEQUENCE [LARGE SCALE GENOMIC DNA]</scope>
    <source>
        <strain evidence="3 4">DSM 44442</strain>
    </source>
</reference>
<evidence type="ECO:0000256" key="2">
    <source>
        <dbReference type="SAM" id="Phobius"/>
    </source>
</evidence>
<keyword evidence="2" id="KW-1133">Transmembrane helix</keyword>
<feature type="compositionally biased region" description="Low complexity" evidence="1">
    <location>
        <begin position="1"/>
        <end position="16"/>
    </location>
</feature>
<dbReference type="AlphaFoldDB" id="A0A7Z0ENG6"/>
<accession>A0A7Z0ENG6</accession>
<keyword evidence="2" id="KW-0472">Membrane</keyword>
<feature type="transmembrane region" description="Helical" evidence="2">
    <location>
        <begin position="30"/>
        <end position="51"/>
    </location>
</feature>
<dbReference type="EMBL" id="JACCFS010000001">
    <property type="protein sequence ID" value="NYJ35360.1"/>
    <property type="molecule type" value="Genomic_DNA"/>
</dbReference>
<evidence type="ECO:0000256" key="1">
    <source>
        <dbReference type="SAM" id="MobiDB-lite"/>
    </source>
</evidence>
<keyword evidence="2" id="KW-0812">Transmembrane</keyword>
<sequence length="237" mass="25064">MYDGPAQQFPQPQAVSAPPPPRRGGTGRTVAITAAATLAAYTVVAGVVVAMNLTSDGGGMAGPEPEYDELPAEPCTAASRDDLGALSARMPSASFAAESSSCAWQAEFSDGSFGHLRVGFRLPTDGDSEPRVDESAAEGDFEVRRGELVDGTDEEYWTLEVLESRELDIADEAVVSHFREGSFGETSSRAEVLVRVESVLVTVSASEPWEQRSGSADYTGDEEVLVSVAERAVTLLE</sequence>
<comment type="caution">
    <text evidence="3">The sequence shown here is derived from an EMBL/GenBank/DDBJ whole genome shotgun (WGS) entry which is preliminary data.</text>
</comment>
<evidence type="ECO:0008006" key="5">
    <source>
        <dbReference type="Google" id="ProtNLM"/>
    </source>
</evidence>
<evidence type="ECO:0000313" key="3">
    <source>
        <dbReference type="EMBL" id="NYJ35360.1"/>
    </source>
</evidence>
<feature type="region of interest" description="Disordered" evidence="1">
    <location>
        <begin position="1"/>
        <end position="27"/>
    </location>
</feature>
<organism evidence="3 4">
    <name type="scientific">Nocardiopsis aegyptia</name>
    <dbReference type="NCBI Taxonomy" id="220378"/>
    <lineage>
        <taxon>Bacteria</taxon>
        <taxon>Bacillati</taxon>
        <taxon>Actinomycetota</taxon>
        <taxon>Actinomycetes</taxon>
        <taxon>Streptosporangiales</taxon>
        <taxon>Nocardiopsidaceae</taxon>
        <taxon>Nocardiopsis</taxon>
    </lineage>
</organism>
<dbReference type="RefSeq" id="WP_179824471.1">
    <property type="nucleotide sequence ID" value="NZ_JACCFS010000001.1"/>
</dbReference>